<dbReference type="CDD" id="cd03768">
    <property type="entry name" value="SR_ResInv"/>
    <property type="match status" value="1"/>
</dbReference>
<dbReference type="PANTHER" id="PTHR30461">
    <property type="entry name" value="DNA-INVERTASE FROM LAMBDOID PROPHAGE"/>
    <property type="match status" value="1"/>
</dbReference>
<name>A0A165YIT1_9BACI</name>
<accession>A0A165YIT1</accession>
<dbReference type="SMART" id="SM00857">
    <property type="entry name" value="Resolvase"/>
    <property type="match status" value="1"/>
</dbReference>
<dbReference type="GO" id="GO:0015074">
    <property type="term" value="P:DNA integration"/>
    <property type="evidence" value="ECO:0007669"/>
    <property type="project" value="UniProtKB-KW"/>
</dbReference>
<evidence type="ECO:0000256" key="3">
    <source>
        <dbReference type="ARBA" id="ARBA00023125"/>
    </source>
</evidence>
<dbReference type="SUPFAM" id="SSF46689">
    <property type="entry name" value="Homeodomain-like"/>
    <property type="match status" value="1"/>
</dbReference>
<dbReference type="GO" id="GO:0003677">
    <property type="term" value="F:DNA binding"/>
    <property type="evidence" value="ECO:0007669"/>
    <property type="project" value="UniProtKB-KW"/>
</dbReference>
<dbReference type="PROSITE" id="PS00397">
    <property type="entry name" value="RECOMBINASES_1"/>
    <property type="match status" value="1"/>
</dbReference>
<evidence type="ECO:0000313" key="9">
    <source>
        <dbReference type="Proteomes" id="UP000076476"/>
    </source>
</evidence>
<dbReference type="OrthoDB" id="9797501at2"/>
<comment type="similarity">
    <text evidence="1">Belongs to the site-specific recombinase resolvase family.</text>
</comment>
<evidence type="ECO:0000256" key="6">
    <source>
        <dbReference type="PROSITE-ProRule" id="PRU10137"/>
    </source>
</evidence>
<evidence type="ECO:0000256" key="5">
    <source>
        <dbReference type="PIRSR" id="PIRSR606118-50"/>
    </source>
</evidence>
<dbReference type="SUPFAM" id="SSF53041">
    <property type="entry name" value="Resolvase-like"/>
    <property type="match status" value="1"/>
</dbReference>
<dbReference type="InterPro" id="IPR040652">
    <property type="entry name" value="Cry35Ab1_HTH"/>
</dbReference>
<dbReference type="InterPro" id="IPR036162">
    <property type="entry name" value="Resolvase-like_N_sf"/>
</dbReference>
<dbReference type="Gene3D" id="3.40.50.1390">
    <property type="entry name" value="Resolvase, N-terminal catalytic domain"/>
    <property type="match status" value="1"/>
</dbReference>
<dbReference type="Gene3D" id="1.10.10.60">
    <property type="entry name" value="Homeodomain-like"/>
    <property type="match status" value="1"/>
</dbReference>
<protein>
    <submittedName>
        <fullName evidence="8">Resolvase</fullName>
    </submittedName>
</protein>
<dbReference type="Proteomes" id="UP000076476">
    <property type="component" value="Unassembled WGS sequence"/>
</dbReference>
<proteinExistence type="inferred from homology"/>
<feature type="domain" description="Resolvase/invertase-type recombinase catalytic" evidence="7">
    <location>
        <begin position="1"/>
        <end position="140"/>
    </location>
</feature>
<gene>
    <name evidence="8" type="ORF">AZI98_06085</name>
</gene>
<dbReference type="InterPro" id="IPR050639">
    <property type="entry name" value="SSR_resolvase"/>
</dbReference>
<feature type="active site" description="O-(5'-phospho-DNA)-serine intermediate" evidence="5 6">
    <location>
        <position position="9"/>
    </location>
</feature>
<keyword evidence="4" id="KW-0233">DNA recombination</keyword>
<dbReference type="PANTHER" id="PTHR30461:SF2">
    <property type="entry name" value="SERINE RECOMBINASE PINE-RELATED"/>
    <property type="match status" value="1"/>
</dbReference>
<dbReference type="RefSeq" id="WP_063387380.1">
    <property type="nucleotide sequence ID" value="NZ_LWBR01000013.1"/>
</dbReference>
<dbReference type="InterPro" id="IPR006119">
    <property type="entry name" value="Resolv_N"/>
</dbReference>
<evidence type="ECO:0000256" key="1">
    <source>
        <dbReference type="ARBA" id="ARBA00009913"/>
    </source>
</evidence>
<comment type="caution">
    <text evidence="8">The sequence shown here is derived from an EMBL/GenBank/DDBJ whole genome shotgun (WGS) entry which is preliminary data.</text>
</comment>
<dbReference type="EMBL" id="LWBR01000013">
    <property type="protein sequence ID" value="KZN97125.1"/>
    <property type="molecule type" value="Genomic_DNA"/>
</dbReference>
<dbReference type="InterPro" id="IPR006118">
    <property type="entry name" value="Recombinase_CS"/>
</dbReference>
<organism evidence="8 9">
    <name type="scientific">Aeribacillus pallidus</name>
    <dbReference type="NCBI Taxonomy" id="33936"/>
    <lineage>
        <taxon>Bacteria</taxon>
        <taxon>Bacillati</taxon>
        <taxon>Bacillota</taxon>
        <taxon>Bacilli</taxon>
        <taxon>Bacillales</taxon>
        <taxon>Bacillaceae</taxon>
        <taxon>Aeribacillus</taxon>
    </lineage>
</organism>
<dbReference type="PROSITE" id="PS51736">
    <property type="entry name" value="RECOMBINASES_3"/>
    <property type="match status" value="1"/>
</dbReference>
<sequence length="189" mass="21677">MIYGYARVSTTKQAIKGNSLEEQMKVLESYNCDEIVQEAFTGKTTERPKFQHLINKLQAGDTLVVTKLDRFARTLIEGEKIVSELIDKGVKIIIDNMGMILDNTPNSKLMRQIFFAFAEYERNMIIERTQAGKEIAKQREGFREGRPKKYSKKQIEHALKLLETHSYKQVEDMTGISKSTLIRAKKAQG</sequence>
<evidence type="ECO:0000259" key="7">
    <source>
        <dbReference type="PROSITE" id="PS51736"/>
    </source>
</evidence>
<keyword evidence="3" id="KW-0238">DNA-binding</keyword>
<evidence type="ECO:0000313" key="8">
    <source>
        <dbReference type="EMBL" id="KZN97125.1"/>
    </source>
</evidence>
<dbReference type="InterPro" id="IPR009057">
    <property type="entry name" value="Homeodomain-like_sf"/>
</dbReference>
<keyword evidence="2" id="KW-0229">DNA integration</keyword>
<dbReference type="GO" id="GO:0000150">
    <property type="term" value="F:DNA strand exchange activity"/>
    <property type="evidence" value="ECO:0007669"/>
    <property type="project" value="InterPro"/>
</dbReference>
<dbReference type="Pfam" id="PF00239">
    <property type="entry name" value="Resolvase"/>
    <property type="match status" value="1"/>
</dbReference>
<dbReference type="AlphaFoldDB" id="A0A165YIT1"/>
<keyword evidence="9" id="KW-1185">Reference proteome</keyword>
<evidence type="ECO:0000256" key="4">
    <source>
        <dbReference type="ARBA" id="ARBA00023172"/>
    </source>
</evidence>
<reference evidence="8 9" key="1">
    <citation type="submission" date="2016-04" db="EMBL/GenBank/DDBJ databases">
        <title>Draft genome sequence of Aeribacillus pallidus 8m3 from petroleum reservoir.</title>
        <authorList>
            <person name="Poltaraus A.B."/>
            <person name="Nazina T.N."/>
            <person name="Tourova T.P."/>
            <person name="Malakho S.M."/>
            <person name="Korshunova A.V."/>
            <person name="Sokolova D.S."/>
        </authorList>
    </citation>
    <scope>NUCLEOTIDE SEQUENCE [LARGE SCALE GENOMIC DNA]</scope>
    <source>
        <strain evidence="8 9">8m3</strain>
    </source>
</reference>
<dbReference type="STRING" id="33936.AZI98_06085"/>
<dbReference type="Pfam" id="PF18010">
    <property type="entry name" value="HTH_49"/>
    <property type="match status" value="1"/>
</dbReference>
<evidence type="ECO:0000256" key="2">
    <source>
        <dbReference type="ARBA" id="ARBA00022908"/>
    </source>
</evidence>